<protein>
    <recommendedName>
        <fullName evidence="5">Succinate dehydrogenase hydrophobic membrane anchor subunit</fullName>
    </recommendedName>
</protein>
<proteinExistence type="predicted"/>
<dbReference type="GO" id="GO:0017004">
    <property type="term" value="P:cytochrome complex assembly"/>
    <property type="evidence" value="ECO:0007669"/>
    <property type="project" value="TreeGrafter"/>
</dbReference>
<keyword evidence="7" id="KW-1003">Cell membrane</keyword>
<dbReference type="InterPro" id="IPR034804">
    <property type="entry name" value="SQR/QFR_C/D"/>
</dbReference>
<keyword evidence="14 17" id="KW-1133">Transmembrane helix</keyword>
<dbReference type="GO" id="GO:0020037">
    <property type="term" value="F:heme binding"/>
    <property type="evidence" value="ECO:0007669"/>
    <property type="project" value="InterPro"/>
</dbReference>
<evidence type="ECO:0000256" key="7">
    <source>
        <dbReference type="ARBA" id="ARBA00022475"/>
    </source>
</evidence>
<keyword evidence="9" id="KW-0816">Tricarboxylic acid cycle</keyword>
<comment type="cofactor">
    <cofactor evidence="1">
        <name>heme</name>
        <dbReference type="ChEBI" id="CHEBI:30413"/>
    </cofactor>
</comment>
<accession>A0A7X7LW88</accession>
<keyword evidence="13" id="KW-0249">Electron transport</keyword>
<keyword evidence="8" id="KW-0997">Cell inner membrane</keyword>
<keyword evidence="6" id="KW-0813">Transport</keyword>
<organism evidence="18 19">
    <name type="scientific">Thauera phenolivorans</name>
    <dbReference type="NCBI Taxonomy" id="1792543"/>
    <lineage>
        <taxon>Bacteria</taxon>
        <taxon>Pseudomonadati</taxon>
        <taxon>Pseudomonadota</taxon>
        <taxon>Betaproteobacteria</taxon>
        <taxon>Rhodocyclales</taxon>
        <taxon>Zoogloeaceae</taxon>
        <taxon>Thauera</taxon>
    </lineage>
</organism>
<dbReference type="PANTHER" id="PTHR38689:SF1">
    <property type="entry name" value="SUCCINATE DEHYDROGENASE HYDROPHOBIC MEMBRANE ANCHOR SUBUNIT"/>
    <property type="match status" value="1"/>
</dbReference>
<dbReference type="GO" id="GO:0046872">
    <property type="term" value="F:metal ion binding"/>
    <property type="evidence" value="ECO:0007669"/>
    <property type="project" value="UniProtKB-KW"/>
</dbReference>
<evidence type="ECO:0000256" key="14">
    <source>
        <dbReference type="ARBA" id="ARBA00022989"/>
    </source>
</evidence>
<evidence type="ECO:0000256" key="16">
    <source>
        <dbReference type="ARBA" id="ARBA00023136"/>
    </source>
</evidence>
<feature type="transmembrane region" description="Helical" evidence="17">
    <location>
        <begin position="82"/>
        <end position="104"/>
    </location>
</feature>
<dbReference type="GO" id="GO:0009055">
    <property type="term" value="F:electron transfer activity"/>
    <property type="evidence" value="ECO:0007669"/>
    <property type="project" value="TreeGrafter"/>
</dbReference>
<evidence type="ECO:0000256" key="13">
    <source>
        <dbReference type="ARBA" id="ARBA00022982"/>
    </source>
</evidence>
<gene>
    <name evidence="18" type="primary">sdhD</name>
    <name evidence="18" type="ORF">GX576_09090</name>
</gene>
<dbReference type="OrthoDB" id="5612767at2"/>
<sequence>MRLFSGQRAWLVQRVSALLILLLLLVGGVLLLFGPALDHARWHALATGVHVAPLIVLFFAALSAHAWVGMRDIVLDYIQPRALRLAVLSAIAVVLFAVMVRVLLTLAAHFATSL</sequence>
<keyword evidence="16 17" id="KW-0472">Membrane</keyword>
<evidence type="ECO:0000256" key="4">
    <source>
        <dbReference type="ARBA" id="ARBA00005163"/>
    </source>
</evidence>
<comment type="pathway">
    <text evidence="4">Carbohydrate metabolism; tricarboxylic acid cycle.</text>
</comment>
<evidence type="ECO:0000256" key="11">
    <source>
        <dbReference type="ARBA" id="ARBA00022692"/>
    </source>
</evidence>
<dbReference type="Gene3D" id="1.20.1300.10">
    <property type="entry name" value="Fumarate reductase/succinate dehydrogenase, transmembrane subunit"/>
    <property type="match status" value="1"/>
</dbReference>
<dbReference type="PANTHER" id="PTHR38689">
    <property type="entry name" value="SUCCINATE DEHYDROGENASE HYDROPHOBIC MEMBRANE ANCHOR SUBUNIT"/>
    <property type="match status" value="1"/>
</dbReference>
<evidence type="ECO:0000256" key="2">
    <source>
        <dbReference type="ARBA" id="ARBA00004050"/>
    </source>
</evidence>
<dbReference type="UniPathway" id="UPA00223"/>
<evidence type="ECO:0000256" key="9">
    <source>
        <dbReference type="ARBA" id="ARBA00022532"/>
    </source>
</evidence>
<keyword evidence="15" id="KW-0408">Iron</keyword>
<evidence type="ECO:0000256" key="1">
    <source>
        <dbReference type="ARBA" id="ARBA00001971"/>
    </source>
</evidence>
<evidence type="ECO:0000256" key="12">
    <source>
        <dbReference type="ARBA" id="ARBA00022723"/>
    </source>
</evidence>
<comment type="function">
    <text evidence="2">Membrane-anchoring subunit of succinate dehydrogenase (SDH).</text>
</comment>
<dbReference type="InterPro" id="IPR014312">
    <property type="entry name" value="Succ_DH_anchor"/>
</dbReference>
<dbReference type="NCBIfam" id="TIGR02968">
    <property type="entry name" value="succ_dehyd_anc"/>
    <property type="match status" value="1"/>
</dbReference>
<dbReference type="EMBL" id="JAAYYV010000231">
    <property type="protein sequence ID" value="NLF54527.1"/>
    <property type="molecule type" value="Genomic_DNA"/>
</dbReference>
<dbReference type="SUPFAM" id="SSF81343">
    <property type="entry name" value="Fumarate reductase respiratory complex transmembrane subunits"/>
    <property type="match status" value="1"/>
</dbReference>
<keyword evidence="11 17" id="KW-0812">Transmembrane</keyword>
<evidence type="ECO:0000256" key="17">
    <source>
        <dbReference type="SAM" id="Phobius"/>
    </source>
</evidence>
<evidence type="ECO:0000313" key="18">
    <source>
        <dbReference type="EMBL" id="NLF54527.1"/>
    </source>
</evidence>
<dbReference type="RefSeq" id="WP_068809633.1">
    <property type="nucleotide sequence ID" value="NZ_MBFM01000006.1"/>
</dbReference>
<dbReference type="GO" id="GO:0005886">
    <property type="term" value="C:plasma membrane"/>
    <property type="evidence" value="ECO:0007669"/>
    <property type="project" value="UniProtKB-SubCell"/>
</dbReference>
<reference evidence="18 19" key="1">
    <citation type="journal article" date="2020" name="Biotechnol. Biofuels">
        <title>New insights from the biogas microbiome by comprehensive genome-resolved metagenomics of nearly 1600 species originating from multiple anaerobic digesters.</title>
        <authorList>
            <person name="Campanaro S."/>
            <person name="Treu L."/>
            <person name="Rodriguez-R L.M."/>
            <person name="Kovalovszki A."/>
            <person name="Ziels R.M."/>
            <person name="Maus I."/>
            <person name="Zhu X."/>
            <person name="Kougias P.G."/>
            <person name="Basile A."/>
            <person name="Luo G."/>
            <person name="Schluter A."/>
            <person name="Konstantinidis K.T."/>
            <person name="Angelidaki I."/>
        </authorList>
    </citation>
    <scope>NUCLEOTIDE SEQUENCE [LARGE SCALE GENOMIC DNA]</scope>
    <source>
        <strain evidence="18">AS06rmzACSIP_256</strain>
    </source>
</reference>
<dbReference type="AlphaFoldDB" id="A0A7X7LW88"/>
<dbReference type="InterPro" id="IPR000701">
    <property type="entry name" value="SuccDH_FuR_B_TM-su"/>
</dbReference>
<dbReference type="Pfam" id="PF01127">
    <property type="entry name" value="Sdh_cyt"/>
    <property type="match status" value="1"/>
</dbReference>
<evidence type="ECO:0000256" key="10">
    <source>
        <dbReference type="ARBA" id="ARBA00022617"/>
    </source>
</evidence>
<evidence type="ECO:0000313" key="19">
    <source>
        <dbReference type="Proteomes" id="UP000536534"/>
    </source>
</evidence>
<name>A0A7X7LW88_9RHOO</name>
<evidence type="ECO:0000256" key="3">
    <source>
        <dbReference type="ARBA" id="ARBA00004429"/>
    </source>
</evidence>
<dbReference type="Proteomes" id="UP000536534">
    <property type="component" value="Unassembled WGS sequence"/>
</dbReference>
<dbReference type="GO" id="GO:0006099">
    <property type="term" value="P:tricarboxylic acid cycle"/>
    <property type="evidence" value="ECO:0007669"/>
    <property type="project" value="UniProtKB-UniPathway"/>
</dbReference>
<evidence type="ECO:0000256" key="15">
    <source>
        <dbReference type="ARBA" id="ARBA00023004"/>
    </source>
</evidence>
<evidence type="ECO:0000256" key="5">
    <source>
        <dbReference type="ARBA" id="ARBA00019425"/>
    </source>
</evidence>
<evidence type="ECO:0000256" key="6">
    <source>
        <dbReference type="ARBA" id="ARBA00022448"/>
    </source>
</evidence>
<keyword evidence="10" id="KW-0349">Heme</keyword>
<evidence type="ECO:0000256" key="8">
    <source>
        <dbReference type="ARBA" id="ARBA00022519"/>
    </source>
</evidence>
<comment type="caution">
    <text evidence="18">The sequence shown here is derived from an EMBL/GenBank/DDBJ whole genome shotgun (WGS) entry which is preliminary data.</text>
</comment>
<keyword evidence="12" id="KW-0479">Metal-binding</keyword>
<comment type="subcellular location">
    <subcellularLocation>
        <location evidence="3">Cell inner membrane</location>
        <topology evidence="3">Multi-pass membrane protein</topology>
    </subcellularLocation>
</comment>
<feature type="transmembrane region" description="Helical" evidence="17">
    <location>
        <begin position="50"/>
        <end position="70"/>
    </location>
</feature>